<feature type="non-terminal residue" evidence="1">
    <location>
        <position position="78"/>
    </location>
</feature>
<dbReference type="Gene3D" id="3.90.25.10">
    <property type="entry name" value="UDP-galactose 4-epimerase, domain 1"/>
    <property type="match status" value="1"/>
</dbReference>
<protein>
    <submittedName>
        <fullName evidence="1">Uncharacterized protein</fullName>
    </submittedName>
</protein>
<sequence length="78" mass="8880">SYEKDPLLAKSEYGKFKVSTENIIRNLPESKYNILRLPMVLGVNSPRVIQLKDASRKKTEFEVFPNLIISITTANKLA</sequence>
<accession>X1FP10</accession>
<dbReference type="EMBL" id="BART01041016">
    <property type="protein sequence ID" value="GAH22473.1"/>
    <property type="molecule type" value="Genomic_DNA"/>
</dbReference>
<evidence type="ECO:0000313" key="1">
    <source>
        <dbReference type="EMBL" id="GAH22473.1"/>
    </source>
</evidence>
<reference evidence="1" key="1">
    <citation type="journal article" date="2014" name="Front. Microbiol.">
        <title>High frequency of phylogenetically diverse reductive dehalogenase-homologous genes in deep subseafloor sedimentary metagenomes.</title>
        <authorList>
            <person name="Kawai M."/>
            <person name="Futagami T."/>
            <person name="Toyoda A."/>
            <person name="Takaki Y."/>
            <person name="Nishi S."/>
            <person name="Hori S."/>
            <person name="Arai W."/>
            <person name="Tsubouchi T."/>
            <person name="Morono Y."/>
            <person name="Uchiyama I."/>
            <person name="Ito T."/>
            <person name="Fujiyama A."/>
            <person name="Inagaki F."/>
            <person name="Takami H."/>
        </authorList>
    </citation>
    <scope>NUCLEOTIDE SEQUENCE</scope>
    <source>
        <strain evidence="1">Expedition CK06-06</strain>
    </source>
</reference>
<gene>
    <name evidence="1" type="ORF">S01H4_66320</name>
</gene>
<organism evidence="1">
    <name type="scientific">marine sediment metagenome</name>
    <dbReference type="NCBI Taxonomy" id="412755"/>
    <lineage>
        <taxon>unclassified sequences</taxon>
        <taxon>metagenomes</taxon>
        <taxon>ecological metagenomes</taxon>
    </lineage>
</organism>
<name>X1FP10_9ZZZZ</name>
<dbReference type="Gene3D" id="3.40.50.720">
    <property type="entry name" value="NAD(P)-binding Rossmann-like Domain"/>
    <property type="match status" value="1"/>
</dbReference>
<dbReference type="AlphaFoldDB" id="X1FP10"/>
<comment type="caution">
    <text evidence="1">The sequence shown here is derived from an EMBL/GenBank/DDBJ whole genome shotgun (WGS) entry which is preliminary data.</text>
</comment>
<proteinExistence type="predicted"/>
<feature type="non-terminal residue" evidence="1">
    <location>
        <position position="1"/>
    </location>
</feature>